<evidence type="ECO:0000256" key="1">
    <source>
        <dbReference type="ARBA" id="ARBA00023002"/>
    </source>
</evidence>
<reference evidence="4" key="1">
    <citation type="journal article" date="2020" name="mSystems">
        <title>Genome- and Community-Level Interaction Insights into Carbon Utilization and Element Cycling Functions of Hydrothermarchaeota in Hydrothermal Sediment.</title>
        <authorList>
            <person name="Zhou Z."/>
            <person name="Liu Y."/>
            <person name="Xu W."/>
            <person name="Pan J."/>
            <person name="Luo Z.H."/>
            <person name="Li M."/>
        </authorList>
    </citation>
    <scope>NUCLEOTIDE SEQUENCE [LARGE SCALE GENOMIC DNA]</scope>
    <source>
        <strain evidence="4">SpSt-876</strain>
    </source>
</reference>
<feature type="domain" description="Alanine dehydrogenase/pyridine nucleotide transhydrogenase N-terminal" evidence="3">
    <location>
        <begin position="6"/>
        <end position="137"/>
    </location>
</feature>
<accession>A0A7C6ED78</accession>
<dbReference type="SUPFAM" id="SSF52283">
    <property type="entry name" value="Formate/glycerate dehydrogenase catalytic domain-like"/>
    <property type="match status" value="1"/>
</dbReference>
<keyword evidence="1" id="KW-0560">Oxidoreductase</keyword>
<evidence type="ECO:0000259" key="3">
    <source>
        <dbReference type="SMART" id="SM01003"/>
    </source>
</evidence>
<proteinExistence type="predicted"/>
<comment type="caution">
    <text evidence="4">The sequence shown here is derived from an EMBL/GenBank/DDBJ whole genome shotgun (WGS) entry which is preliminary data.</text>
</comment>
<dbReference type="InterPro" id="IPR051168">
    <property type="entry name" value="AASS"/>
</dbReference>
<dbReference type="FunFam" id="3.40.50.720:FF:000087">
    <property type="entry name" value="alpha-aminoadipic semialdehyde synthase, mitochondrial"/>
    <property type="match status" value="1"/>
</dbReference>
<feature type="domain" description="Alanine dehydrogenase/pyridine nucleotide transhydrogenase NAD(H)-binding" evidence="2">
    <location>
        <begin position="184"/>
        <end position="372"/>
    </location>
</feature>
<dbReference type="Pfam" id="PF05222">
    <property type="entry name" value="AlaDh_PNT_N"/>
    <property type="match status" value="1"/>
</dbReference>
<dbReference type="Gene3D" id="3.40.50.720">
    <property type="entry name" value="NAD(P)-binding Rossmann-like Domain"/>
    <property type="match status" value="2"/>
</dbReference>
<dbReference type="PANTHER" id="PTHR11133:SF22">
    <property type="entry name" value="ALPHA-AMINOADIPIC SEMIALDEHYDE SYNTHASE, MITOCHONDRIAL"/>
    <property type="match status" value="1"/>
</dbReference>
<dbReference type="GO" id="GO:0004753">
    <property type="term" value="F:saccharopine dehydrogenase activity"/>
    <property type="evidence" value="ECO:0007669"/>
    <property type="project" value="TreeGrafter"/>
</dbReference>
<dbReference type="SMART" id="SM01002">
    <property type="entry name" value="AlaDh_PNT_C"/>
    <property type="match status" value="1"/>
</dbReference>
<name>A0A7C6ED78_UNCW3</name>
<dbReference type="CDD" id="cd12189">
    <property type="entry name" value="LKR_SDH_like"/>
    <property type="match status" value="1"/>
</dbReference>
<dbReference type="InterPro" id="IPR007886">
    <property type="entry name" value="AlaDH/PNT_N"/>
</dbReference>
<dbReference type="AlphaFoldDB" id="A0A7C6ED78"/>
<dbReference type="Pfam" id="PF01262">
    <property type="entry name" value="AlaDh_PNT_C"/>
    <property type="match status" value="1"/>
</dbReference>
<evidence type="ECO:0000259" key="2">
    <source>
        <dbReference type="SMART" id="SM01002"/>
    </source>
</evidence>
<dbReference type="GO" id="GO:0019878">
    <property type="term" value="P:lysine biosynthetic process via aminoadipic acid"/>
    <property type="evidence" value="ECO:0007669"/>
    <property type="project" value="TreeGrafter"/>
</dbReference>
<dbReference type="GO" id="GO:0005737">
    <property type="term" value="C:cytoplasm"/>
    <property type="evidence" value="ECO:0007669"/>
    <property type="project" value="TreeGrafter"/>
</dbReference>
<dbReference type="PANTHER" id="PTHR11133">
    <property type="entry name" value="SACCHAROPINE DEHYDROGENASE"/>
    <property type="match status" value="1"/>
</dbReference>
<organism evidence="4">
    <name type="scientific">candidate division WOR-3 bacterium</name>
    <dbReference type="NCBI Taxonomy" id="2052148"/>
    <lineage>
        <taxon>Bacteria</taxon>
        <taxon>Bacteria division WOR-3</taxon>
    </lineage>
</organism>
<evidence type="ECO:0008006" key="5">
    <source>
        <dbReference type="Google" id="ProtNLM"/>
    </source>
</evidence>
<dbReference type="InterPro" id="IPR007698">
    <property type="entry name" value="AlaDH/PNT_NAD(H)-bd"/>
</dbReference>
<sequence length="446" mass="51271">MSKVVGIRREDKNRWERRTPLIPNHCLELKKTQKINFIIQPSKIRIFSDEDYFSVGVKVQEDLAECDCIFGIKEMPVDFFLPKKTYIFFAHVIKGQAHNMPMLNKMLELGCNLIDYEKITDEQGKRLIFFGHYAGLAGMIDTLWALGQRLENEGIVSPFSELRPTIHYENLAQAKQAVTKVGKKIEEEGLHPALVPLVCGITGYGNVSRGAQEIFDLLPFTEIKPKELGEFFARKDFSKYRVYKTVFYEEDTVARLNQSTGQTLSLFDLKDYYAHPEKYKSVFERYVPYLTVLVNCIYWDSRYPRLVTKNFLKLLYKAEPRLRVIGDISCDIEGSIEATVKTTSPDNPVYVYDPIRNRAIDGVIGNGPVIMAIDNLPCELAQEASIYFSNVLKPYVGQIAQADFTVPFAKLKLPSEIKRGVIVYQGELTPDYKYIQQYLRNDKEQK</sequence>
<dbReference type="EMBL" id="DTLI01000153">
    <property type="protein sequence ID" value="HHS52481.1"/>
    <property type="molecule type" value="Genomic_DNA"/>
</dbReference>
<protein>
    <recommendedName>
        <fullName evidence="5">Alanine dehydrogenase/pyridine nucleotide transhydrogenase N-terminal domain-containing protein</fullName>
    </recommendedName>
</protein>
<gene>
    <name evidence="4" type="ORF">ENW73_06410</name>
</gene>
<dbReference type="SMART" id="SM01003">
    <property type="entry name" value="AlaDh_PNT_N"/>
    <property type="match status" value="1"/>
</dbReference>
<evidence type="ECO:0000313" key="4">
    <source>
        <dbReference type="EMBL" id="HHS52481.1"/>
    </source>
</evidence>